<keyword evidence="1" id="KW-0812">Transmembrane</keyword>
<feature type="transmembrane region" description="Helical" evidence="1">
    <location>
        <begin position="80"/>
        <end position="98"/>
    </location>
</feature>
<protein>
    <submittedName>
        <fullName evidence="2">Uncharacterized protein</fullName>
    </submittedName>
</protein>
<name>A0A8T2UNS9_CERRI</name>
<gene>
    <name evidence="2" type="ORF">KP509_05G019100</name>
</gene>
<dbReference type="EMBL" id="CM035410">
    <property type="protein sequence ID" value="KAH7436418.1"/>
    <property type="molecule type" value="Genomic_DNA"/>
</dbReference>
<evidence type="ECO:0000313" key="2">
    <source>
        <dbReference type="EMBL" id="KAH7436418.1"/>
    </source>
</evidence>
<accession>A0A8T2UNS9</accession>
<keyword evidence="1" id="KW-0472">Membrane</keyword>
<proteinExistence type="predicted"/>
<comment type="caution">
    <text evidence="2">The sequence shown here is derived from an EMBL/GenBank/DDBJ whole genome shotgun (WGS) entry which is preliminary data.</text>
</comment>
<dbReference type="Proteomes" id="UP000825935">
    <property type="component" value="Chromosome 5"/>
</dbReference>
<evidence type="ECO:0000256" key="1">
    <source>
        <dbReference type="SAM" id="Phobius"/>
    </source>
</evidence>
<sequence>MGRMKGESLLGPPLASMQGDVGWLLPYALNNTFWRRCRGWSAFHHLESSRTCGKVFCCNFSAHLRRILFLHGIFPLPSGHLLPIFLFLVGWFSSVLLWHKNTL</sequence>
<reference evidence="2" key="1">
    <citation type="submission" date="2021-08" db="EMBL/GenBank/DDBJ databases">
        <title>WGS assembly of Ceratopteris richardii.</title>
        <authorList>
            <person name="Marchant D.B."/>
            <person name="Chen G."/>
            <person name="Jenkins J."/>
            <person name="Shu S."/>
            <person name="Leebens-Mack J."/>
            <person name="Grimwood J."/>
            <person name="Schmutz J."/>
            <person name="Soltis P."/>
            <person name="Soltis D."/>
            <person name="Chen Z.-H."/>
        </authorList>
    </citation>
    <scope>NUCLEOTIDE SEQUENCE</scope>
    <source>
        <strain evidence="2">Whitten #5841</strain>
        <tissue evidence="2">Leaf</tissue>
    </source>
</reference>
<keyword evidence="1" id="KW-1133">Transmembrane helix</keyword>
<dbReference type="AlphaFoldDB" id="A0A8T2UNS9"/>
<evidence type="ECO:0000313" key="3">
    <source>
        <dbReference type="Proteomes" id="UP000825935"/>
    </source>
</evidence>
<keyword evidence="3" id="KW-1185">Reference proteome</keyword>
<organism evidence="2 3">
    <name type="scientific">Ceratopteris richardii</name>
    <name type="common">Triangle waterfern</name>
    <dbReference type="NCBI Taxonomy" id="49495"/>
    <lineage>
        <taxon>Eukaryota</taxon>
        <taxon>Viridiplantae</taxon>
        <taxon>Streptophyta</taxon>
        <taxon>Embryophyta</taxon>
        <taxon>Tracheophyta</taxon>
        <taxon>Polypodiopsida</taxon>
        <taxon>Polypodiidae</taxon>
        <taxon>Polypodiales</taxon>
        <taxon>Pteridineae</taxon>
        <taxon>Pteridaceae</taxon>
        <taxon>Parkerioideae</taxon>
        <taxon>Ceratopteris</taxon>
    </lineage>
</organism>